<organism evidence="12 13">
    <name type="scientific">Rotaria sordida</name>
    <dbReference type="NCBI Taxonomy" id="392033"/>
    <lineage>
        <taxon>Eukaryota</taxon>
        <taxon>Metazoa</taxon>
        <taxon>Spiralia</taxon>
        <taxon>Gnathifera</taxon>
        <taxon>Rotifera</taxon>
        <taxon>Eurotatoria</taxon>
        <taxon>Bdelloidea</taxon>
        <taxon>Philodinida</taxon>
        <taxon>Philodinidae</taxon>
        <taxon>Rotaria</taxon>
    </lineage>
</organism>
<feature type="binding site" evidence="8">
    <location>
        <position position="352"/>
    </location>
    <ligand>
        <name>NAD(+)</name>
        <dbReference type="ChEBI" id="CHEBI:57540"/>
    </ligand>
</feature>
<dbReference type="CDD" id="cd00401">
    <property type="entry name" value="SAHH"/>
    <property type="match status" value="1"/>
</dbReference>
<evidence type="ECO:0000256" key="5">
    <source>
        <dbReference type="ARBA" id="ARBA00023027"/>
    </source>
</evidence>
<dbReference type="GO" id="GO:0005829">
    <property type="term" value="C:cytosol"/>
    <property type="evidence" value="ECO:0007669"/>
    <property type="project" value="TreeGrafter"/>
</dbReference>
<comment type="similarity">
    <text evidence="2 10">Belongs to the adenosylhomocysteinase family.</text>
</comment>
<dbReference type="SMART" id="SM00996">
    <property type="entry name" value="AdoHcyase"/>
    <property type="match status" value="1"/>
</dbReference>
<dbReference type="InterPro" id="IPR015878">
    <property type="entry name" value="Ado_hCys_hydrolase_NAD-bd"/>
</dbReference>
<dbReference type="SUPFAM" id="SSF51735">
    <property type="entry name" value="NAD(P)-binding Rossmann-fold domains"/>
    <property type="match status" value="1"/>
</dbReference>
<feature type="binding site" evidence="7">
    <location>
        <position position="61"/>
    </location>
    <ligand>
        <name>substrate</name>
    </ligand>
</feature>
<feature type="binding site" evidence="7">
    <location>
        <position position="192"/>
    </location>
    <ligand>
        <name>substrate</name>
    </ligand>
</feature>
<dbReference type="EC" id="3.13.2.1" evidence="6 9"/>
<dbReference type="GO" id="GO:0004013">
    <property type="term" value="F:adenosylhomocysteinase activity"/>
    <property type="evidence" value="ECO:0007669"/>
    <property type="project" value="UniProtKB-EC"/>
</dbReference>
<feature type="binding site" evidence="8">
    <location>
        <begin position="163"/>
        <end position="165"/>
    </location>
    <ligand>
        <name>NAD(+)</name>
        <dbReference type="ChEBI" id="CHEBI:57540"/>
    </ligand>
</feature>
<comment type="cofactor">
    <cofactor evidence="8 9">
        <name>NAD(+)</name>
        <dbReference type="ChEBI" id="CHEBI:57540"/>
    </cofactor>
    <text evidence="8 9">Binds 1 NAD(+) per subunit.</text>
</comment>
<evidence type="ECO:0000256" key="8">
    <source>
        <dbReference type="PIRSR" id="PIRSR001109-2"/>
    </source>
</evidence>
<dbReference type="FunFam" id="3.40.50.1480:FF:000004">
    <property type="entry name" value="Adenosylhomocysteinase"/>
    <property type="match status" value="1"/>
</dbReference>
<evidence type="ECO:0000256" key="4">
    <source>
        <dbReference type="ARBA" id="ARBA00022801"/>
    </source>
</evidence>
<dbReference type="PROSITE" id="PS00738">
    <property type="entry name" value="ADOHCYASE_1"/>
    <property type="match status" value="1"/>
</dbReference>
<dbReference type="NCBIfam" id="NF004005">
    <property type="entry name" value="PRK05476.2-3"/>
    <property type="match status" value="1"/>
</dbReference>
<evidence type="ECO:0000256" key="6">
    <source>
        <dbReference type="ARBA" id="ARBA00034527"/>
    </source>
</evidence>
<dbReference type="Pfam" id="PF00670">
    <property type="entry name" value="AdoHcyase_NAD"/>
    <property type="match status" value="1"/>
</dbReference>
<dbReference type="InterPro" id="IPR036291">
    <property type="entry name" value="NAD(P)-bd_dom_sf"/>
</dbReference>
<dbReference type="UniPathway" id="UPA00314">
    <property type="reaction ID" value="UER00076"/>
</dbReference>
<dbReference type="GO" id="GO:0006730">
    <property type="term" value="P:one-carbon metabolic process"/>
    <property type="evidence" value="ECO:0007669"/>
    <property type="project" value="UniProtKB-KW"/>
</dbReference>
<dbReference type="AlphaFoldDB" id="A0A814RAJ4"/>
<evidence type="ECO:0000256" key="10">
    <source>
        <dbReference type="RuleBase" id="RU004166"/>
    </source>
</evidence>
<feature type="domain" description="S-adenosyl-L-homocysteine hydrolase NAD binding" evidence="11">
    <location>
        <begin position="197"/>
        <end position="358"/>
    </location>
</feature>
<keyword evidence="5 8" id="KW-0520">NAD</keyword>
<evidence type="ECO:0000256" key="9">
    <source>
        <dbReference type="RuleBase" id="RU000548"/>
    </source>
</evidence>
<dbReference type="GO" id="GO:0033353">
    <property type="term" value="P:S-adenosylmethionine cycle"/>
    <property type="evidence" value="ECO:0007669"/>
    <property type="project" value="TreeGrafter"/>
</dbReference>
<gene>
    <name evidence="12" type="ORF">SEV965_LOCUS17434</name>
</gene>
<feature type="binding site" evidence="7">
    <location>
        <position position="196"/>
    </location>
    <ligand>
        <name>substrate</name>
    </ligand>
</feature>
<dbReference type="SUPFAM" id="SSF52283">
    <property type="entry name" value="Formate/glycerate dehydrogenase catalytic domain-like"/>
    <property type="match status" value="1"/>
</dbReference>
<dbReference type="SMART" id="SM00997">
    <property type="entry name" value="AdoHcyase_NAD"/>
    <property type="match status" value="1"/>
</dbReference>
<keyword evidence="4 9" id="KW-0378">Hydrolase</keyword>
<dbReference type="InterPro" id="IPR042172">
    <property type="entry name" value="Adenosylhomocyst_ase-like_sf"/>
</dbReference>
<comment type="caution">
    <text evidence="12">The sequence shown here is derived from an EMBL/GenBank/DDBJ whole genome shotgun (WGS) entry which is preliminary data.</text>
</comment>
<proteinExistence type="inferred from homology"/>
<dbReference type="PANTHER" id="PTHR23420:SF0">
    <property type="entry name" value="ADENOSYLHOMOCYSTEINASE"/>
    <property type="match status" value="1"/>
</dbReference>
<evidence type="ECO:0000259" key="11">
    <source>
        <dbReference type="SMART" id="SM00997"/>
    </source>
</evidence>
<evidence type="ECO:0000256" key="7">
    <source>
        <dbReference type="PIRSR" id="PIRSR001109-1"/>
    </source>
</evidence>
<feature type="binding site" evidence="8">
    <location>
        <position position="254"/>
    </location>
    <ligand>
        <name>NAD(+)</name>
        <dbReference type="ChEBI" id="CHEBI:57540"/>
    </ligand>
</feature>
<evidence type="ECO:0000313" key="12">
    <source>
        <dbReference type="EMBL" id="CAF1131347.1"/>
    </source>
</evidence>
<dbReference type="Gene3D" id="3.40.50.1480">
    <property type="entry name" value="Adenosylhomocysteinase-like"/>
    <property type="match status" value="3"/>
</dbReference>
<dbReference type="NCBIfam" id="TIGR00936">
    <property type="entry name" value="ahcY"/>
    <property type="match status" value="1"/>
</dbReference>
<feature type="binding site" evidence="7">
    <location>
        <position position="137"/>
    </location>
    <ligand>
        <name>substrate</name>
    </ligand>
</feature>
<dbReference type="PANTHER" id="PTHR23420">
    <property type="entry name" value="ADENOSYLHOMOCYSTEINASE"/>
    <property type="match status" value="1"/>
</dbReference>
<accession>A0A814RAJ4</accession>
<dbReference type="Proteomes" id="UP000663889">
    <property type="component" value="Unassembled WGS sequence"/>
</dbReference>
<name>A0A814RAJ4_9BILA</name>
<dbReference type="HAMAP" id="MF_00563">
    <property type="entry name" value="AdoHcyase"/>
    <property type="match status" value="1"/>
</dbReference>
<feature type="binding site" evidence="8">
    <location>
        <begin position="305"/>
        <end position="307"/>
    </location>
    <ligand>
        <name>NAD(+)</name>
        <dbReference type="ChEBI" id="CHEBI:57540"/>
    </ligand>
</feature>
<feature type="binding site" evidence="7">
    <location>
        <position position="162"/>
    </location>
    <ligand>
        <name>substrate</name>
    </ligand>
</feature>
<feature type="binding site" evidence="8">
    <location>
        <begin position="228"/>
        <end position="233"/>
    </location>
    <ligand>
        <name>NAD(+)</name>
        <dbReference type="ChEBI" id="CHEBI:57540"/>
    </ligand>
</feature>
<dbReference type="Pfam" id="PF05221">
    <property type="entry name" value="AdoHcyase"/>
    <property type="match status" value="1"/>
</dbReference>
<evidence type="ECO:0000313" key="13">
    <source>
        <dbReference type="Proteomes" id="UP000663889"/>
    </source>
</evidence>
<feature type="binding site" evidence="8">
    <location>
        <position position="359"/>
    </location>
    <ligand>
        <name>NAD(+)</name>
        <dbReference type="ChEBI" id="CHEBI:57540"/>
    </ligand>
</feature>
<comment type="catalytic activity">
    <reaction evidence="9">
        <text>S-adenosyl-L-homocysteine + H2O = L-homocysteine + adenosine</text>
        <dbReference type="Rhea" id="RHEA:21708"/>
        <dbReference type="ChEBI" id="CHEBI:15377"/>
        <dbReference type="ChEBI" id="CHEBI:16335"/>
        <dbReference type="ChEBI" id="CHEBI:57856"/>
        <dbReference type="ChEBI" id="CHEBI:58199"/>
        <dbReference type="EC" id="3.13.2.1"/>
    </reaction>
</comment>
<sequence length="438" mass="48187">MSTVPTKKQPFKVADLSLAEWGRKEITLAEYEMPGLMQLRHTYGSTQPLKGARIAGCLHMTVQTAVLIETLIALGAEVQWSSCNIFSTQDHAAAAIAKTGIPVYAWKGETDEEYIWCIEQTIYFGNDNKPLNMILDDGGDLTGIVHDKYPELTSGIYGISEETTTGVHGLYKMLKQGKLTIPAINVNDSVTKSKFDNLYGCRESLIDGIKRATDIMIAGKVAVVAGYGDVGKGSARALRNFGARVLITEIDPINALQAAMEGYEVTTMEEASKIGRIFVTATGCRDIILSQHMLQMPDNAIICNIGHFDIEIDVAWLNKNAVSKEIIKPQVDRYQLPNGRSIILLAEGRLVNLGCAHGHPSFVMSNSFSNQVLAQIELFTKQGHYAIGVYVLPKKLDEEVAAAHLHHLGVRLSKMTTEQANYLDLNASGPFKPEHYRY</sequence>
<reference evidence="12" key="1">
    <citation type="submission" date="2021-02" db="EMBL/GenBank/DDBJ databases">
        <authorList>
            <person name="Nowell W R."/>
        </authorList>
    </citation>
    <scope>NUCLEOTIDE SEQUENCE</scope>
</reference>
<dbReference type="FunFam" id="3.40.50.720:FF:000004">
    <property type="entry name" value="Adenosylhomocysteinase"/>
    <property type="match status" value="1"/>
</dbReference>
<keyword evidence="3 9" id="KW-0554">One-carbon metabolism</keyword>
<dbReference type="Gene3D" id="3.40.50.720">
    <property type="entry name" value="NAD(P)-binding Rossmann-like Domain"/>
    <property type="match status" value="1"/>
</dbReference>
<protein>
    <recommendedName>
        <fullName evidence="6 9">Adenosylhomocysteinase</fullName>
        <ecNumber evidence="6 9">3.13.2.1</ecNumber>
    </recommendedName>
</protein>
<dbReference type="PROSITE" id="PS00739">
    <property type="entry name" value="ADOHCYASE_2"/>
    <property type="match status" value="1"/>
</dbReference>
<dbReference type="InterPro" id="IPR000043">
    <property type="entry name" value="Adenosylhomocysteinase-like"/>
</dbReference>
<evidence type="ECO:0000256" key="3">
    <source>
        <dbReference type="ARBA" id="ARBA00022563"/>
    </source>
</evidence>
<evidence type="ECO:0000256" key="2">
    <source>
        <dbReference type="ARBA" id="ARBA00007122"/>
    </source>
</evidence>
<comment type="pathway">
    <text evidence="1 9">Amino-acid biosynthesis; L-homocysteine biosynthesis; L-homocysteine from S-adenosyl-L-homocysteine: step 1/1.</text>
</comment>
<dbReference type="EMBL" id="CAJNOU010001000">
    <property type="protein sequence ID" value="CAF1131347.1"/>
    <property type="molecule type" value="Genomic_DNA"/>
</dbReference>
<dbReference type="InterPro" id="IPR020082">
    <property type="entry name" value="S-Ado-L-homoCys_hydrolase_CS"/>
</dbReference>
<evidence type="ECO:0000256" key="1">
    <source>
        <dbReference type="ARBA" id="ARBA00005195"/>
    </source>
</evidence>
<feature type="binding site" evidence="8">
    <location>
        <position position="249"/>
    </location>
    <ligand>
        <name>NAD(+)</name>
        <dbReference type="ChEBI" id="CHEBI:57540"/>
    </ligand>
</feature>
<dbReference type="PIRSF" id="PIRSF001109">
    <property type="entry name" value="Ad_hcy_hydrolase"/>
    <property type="match status" value="1"/>
</dbReference>